<dbReference type="CDD" id="cd05403">
    <property type="entry name" value="NT_KNTase_like"/>
    <property type="match status" value="1"/>
</dbReference>
<dbReference type="EMBL" id="QNRH01000007">
    <property type="protein sequence ID" value="RBO92194.1"/>
    <property type="molecule type" value="Genomic_DNA"/>
</dbReference>
<evidence type="ECO:0000313" key="2">
    <source>
        <dbReference type="Proteomes" id="UP000252893"/>
    </source>
</evidence>
<reference evidence="1 2" key="1">
    <citation type="submission" date="2018-06" db="EMBL/GenBank/DDBJ databases">
        <title>Genomic Encyclopedia of Type Strains, Phase IV (KMG-IV): sequencing the most valuable type-strain genomes for metagenomic binning, comparative biology and taxonomic classification.</title>
        <authorList>
            <person name="Goeker M."/>
        </authorList>
    </citation>
    <scope>NUCLEOTIDE SEQUENCE [LARGE SCALE GENOMIC DNA]</scope>
    <source>
        <strain evidence="1 2">DSM 25619</strain>
    </source>
</reference>
<dbReference type="InterPro" id="IPR043519">
    <property type="entry name" value="NT_sf"/>
</dbReference>
<dbReference type="SUPFAM" id="SSF81301">
    <property type="entry name" value="Nucleotidyltransferase"/>
    <property type="match status" value="1"/>
</dbReference>
<dbReference type="AlphaFoldDB" id="A0A366DSE9"/>
<organism evidence="1 2">
    <name type="scientific">Pseudochrobactrum asaccharolyticum</name>
    <dbReference type="NCBI Taxonomy" id="354351"/>
    <lineage>
        <taxon>Bacteria</taxon>
        <taxon>Pseudomonadati</taxon>
        <taxon>Pseudomonadota</taxon>
        <taxon>Alphaproteobacteria</taxon>
        <taxon>Hyphomicrobiales</taxon>
        <taxon>Brucellaceae</taxon>
        <taxon>Pseudochrobactrum</taxon>
    </lineage>
</organism>
<comment type="caution">
    <text evidence="1">The sequence shown here is derived from an EMBL/GenBank/DDBJ whole genome shotgun (WGS) entry which is preliminary data.</text>
</comment>
<name>A0A366DSE9_9HYPH</name>
<accession>A0A366DSE9</accession>
<dbReference type="Gene3D" id="3.30.460.10">
    <property type="entry name" value="Beta Polymerase, domain 2"/>
    <property type="match status" value="1"/>
</dbReference>
<sequence>MNIDADGLICVPENVAYQAEFLPLLSAVWARFEQYTADLVHSVYVYGSVSRGTAVPKHSDLNLTVLLTNVPQLEDYSRLEQIRQQLEVDYPIVIKVDFDVGSLKQMMSPEVDIAWRYWLKHHCRCLYGPDLTIDILPFRPSEMLALAVNGDYHQVLVNYAEKIEACEARALSKKCGAKLPARLFVRQRYCARKRMQAGHRVWMSMLNAFRLSFLKRQMRCNTSLCMPKGQ</sequence>
<protein>
    <submittedName>
        <fullName evidence="1">Uncharacterized protein</fullName>
    </submittedName>
</protein>
<dbReference type="RefSeq" id="WP_113945513.1">
    <property type="nucleotide sequence ID" value="NZ_JBHEEG010000009.1"/>
</dbReference>
<proteinExistence type="predicted"/>
<gene>
    <name evidence="1" type="ORF">DFR47_10793</name>
</gene>
<keyword evidence="2" id="KW-1185">Reference proteome</keyword>
<dbReference type="Proteomes" id="UP000252893">
    <property type="component" value="Unassembled WGS sequence"/>
</dbReference>
<evidence type="ECO:0000313" key="1">
    <source>
        <dbReference type="EMBL" id="RBO92194.1"/>
    </source>
</evidence>
<dbReference type="OrthoDB" id="3422944at2"/>
<dbReference type="PROSITE" id="PS50152">
    <property type="entry name" value="25A_SYNTH_3"/>
    <property type="match status" value="1"/>
</dbReference>